<comment type="caution">
    <text evidence="3">The sequence shown here is derived from an EMBL/GenBank/DDBJ whole genome shotgun (WGS) entry which is preliminary data.</text>
</comment>
<dbReference type="PANTHER" id="PTHR45615">
    <property type="entry name" value="MYOSIN HEAVY CHAIN, NON-MUSCLE"/>
    <property type="match status" value="1"/>
</dbReference>
<feature type="region of interest" description="Disordered" evidence="2">
    <location>
        <begin position="509"/>
        <end position="528"/>
    </location>
</feature>
<evidence type="ECO:0000313" key="4">
    <source>
        <dbReference type="Proteomes" id="UP000037460"/>
    </source>
</evidence>
<dbReference type="EMBL" id="JWZX01003177">
    <property type="protein sequence ID" value="KOO23582.1"/>
    <property type="molecule type" value="Genomic_DNA"/>
</dbReference>
<evidence type="ECO:0000256" key="2">
    <source>
        <dbReference type="SAM" id="MobiDB-lite"/>
    </source>
</evidence>
<feature type="compositionally biased region" description="Pro residues" evidence="2">
    <location>
        <begin position="344"/>
        <end position="354"/>
    </location>
</feature>
<dbReference type="Proteomes" id="UP000037460">
    <property type="component" value="Unassembled WGS sequence"/>
</dbReference>
<reference evidence="4" key="1">
    <citation type="journal article" date="2015" name="PLoS Genet.">
        <title>Genome Sequence and Transcriptome Analyses of Chrysochromulina tobin: Metabolic Tools for Enhanced Algal Fitness in the Prominent Order Prymnesiales (Haptophyceae).</title>
        <authorList>
            <person name="Hovde B.T."/>
            <person name="Deodato C.R."/>
            <person name="Hunsperger H.M."/>
            <person name="Ryken S.A."/>
            <person name="Yost W."/>
            <person name="Jha R.K."/>
            <person name="Patterson J."/>
            <person name="Monnat R.J. Jr."/>
            <person name="Barlow S.B."/>
            <person name="Starkenburg S.R."/>
            <person name="Cattolico R.A."/>
        </authorList>
    </citation>
    <scope>NUCLEOTIDE SEQUENCE</scope>
    <source>
        <strain evidence="4">CCMP291</strain>
    </source>
</reference>
<keyword evidence="4" id="KW-1185">Reference proteome</keyword>
<feature type="coiled-coil region" evidence="1">
    <location>
        <begin position="89"/>
        <end position="166"/>
    </location>
</feature>
<feature type="region of interest" description="Disordered" evidence="2">
    <location>
        <begin position="339"/>
        <end position="388"/>
    </location>
</feature>
<keyword evidence="1" id="KW-0175">Coiled coil</keyword>
<name>A0A0M0JB53_9EUKA</name>
<dbReference type="PANTHER" id="PTHR45615:SF66">
    <property type="entry name" value="CARD DOMAIN-CONTAINING PROTEIN"/>
    <property type="match status" value="1"/>
</dbReference>
<organism evidence="3 4">
    <name type="scientific">Chrysochromulina tobinii</name>
    <dbReference type="NCBI Taxonomy" id="1460289"/>
    <lineage>
        <taxon>Eukaryota</taxon>
        <taxon>Haptista</taxon>
        <taxon>Haptophyta</taxon>
        <taxon>Prymnesiophyceae</taxon>
        <taxon>Prymnesiales</taxon>
        <taxon>Chrysochromulinaceae</taxon>
        <taxon>Chrysochromulina</taxon>
    </lineage>
</organism>
<feature type="coiled-coil region" evidence="1">
    <location>
        <begin position="210"/>
        <end position="297"/>
    </location>
</feature>
<evidence type="ECO:0000256" key="1">
    <source>
        <dbReference type="SAM" id="Coils"/>
    </source>
</evidence>
<evidence type="ECO:0000313" key="3">
    <source>
        <dbReference type="EMBL" id="KOO23582.1"/>
    </source>
</evidence>
<feature type="coiled-coil region" evidence="1">
    <location>
        <begin position="29"/>
        <end position="56"/>
    </location>
</feature>
<feature type="coiled-coil region" evidence="1">
    <location>
        <begin position="406"/>
        <end position="498"/>
    </location>
</feature>
<sequence>MIPGHFFDVRGTQTDTSEFLDLRTLQLGSVLQQQQLAQLRTELQDVKSEHATLLSHATMHIAGERDEHYRAMMRHLEQTHKQVSDNARAAAAANLNNELIKQREMLERTIAERFQEEAARREAQVEEFQRQIKALEIKLQQKVYANKDLEGTLASTKDELKVEAEKVWELRDMVARIRREHAEQLVREKKVGYVDEALLRASEAREMKLEEDLKLKVAQLAEEKRKLEAEKKRAQEAEDELFKTRDQLLHVKDELEHEKTERVKEREAAAALLKRTIDEWTAKLEHERAERAKEKELSNFMVSRQAEAVRKLALENGQLLMVMGGMPALKQIASVVPAPAKRPSAPPTPVPTPPSNESVLNAGLGGGPGKSGTPSTLAGKPSRGKPNAFAAAVSKAASKAAEGEAKAAAEARLEAEEAKSAALEEAKAALDKELAEARAEAEAARAEAASAKAEAQAAAEALAQGGAALADGIAQPAIEAAKAEAQAAAEKSQELAAIHSGVDAIGMTRAWQYTDEPPGPPERPRKFP</sequence>
<protein>
    <submittedName>
        <fullName evidence="3">Uncharacterized protein</fullName>
    </submittedName>
</protein>
<dbReference type="AlphaFoldDB" id="A0A0M0JB53"/>
<accession>A0A0M0JB53</accession>
<gene>
    <name evidence="3" type="ORF">Ctob_003658</name>
</gene>
<proteinExistence type="predicted"/>